<dbReference type="AlphaFoldDB" id="A0AAD7RQ08"/>
<dbReference type="EMBL" id="JAINUG010000220">
    <property type="protein sequence ID" value="KAJ8386901.1"/>
    <property type="molecule type" value="Genomic_DNA"/>
</dbReference>
<proteinExistence type="predicted"/>
<accession>A0AAD7RQ08</accession>
<protein>
    <submittedName>
        <fullName evidence="2">Uncharacterized protein</fullName>
    </submittedName>
</protein>
<organism evidence="2 3">
    <name type="scientific">Aldrovandia affinis</name>
    <dbReference type="NCBI Taxonomy" id="143900"/>
    <lineage>
        <taxon>Eukaryota</taxon>
        <taxon>Metazoa</taxon>
        <taxon>Chordata</taxon>
        <taxon>Craniata</taxon>
        <taxon>Vertebrata</taxon>
        <taxon>Euteleostomi</taxon>
        <taxon>Actinopterygii</taxon>
        <taxon>Neopterygii</taxon>
        <taxon>Teleostei</taxon>
        <taxon>Notacanthiformes</taxon>
        <taxon>Halosauridae</taxon>
        <taxon>Aldrovandia</taxon>
    </lineage>
</organism>
<comment type="caution">
    <text evidence="2">The sequence shown here is derived from an EMBL/GenBank/DDBJ whole genome shotgun (WGS) entry which is preliminary data.</text>
</comment>
<evidence type="ECO:0000256" key="1">
    <source>
        <dbReference type="SAM" id="MobiDB-lite"/>
    </source>
</evidence>
<evidence type="ECO:0000313" key="2">
    <source>
        <dbReference type="EMBL" id="KAJ8386901.1"/>
    </source>
</evidence>
<reference evidence="2" key="1">
    <citation type="journal article" date="2023" name="Science">
        <title>Genome structures resolve the early diversification of teleost fishes.</title>
        <authorList>
            <person name="Parey E."/>
            <person name="Louis A."/>
            <person name="Montfort J."/>
            <person name="Bouchez O."/>
            <person name="Roques C."/>
            <person name="Iampietro C."/>
            <person name="Lluch J."/>
            <person name="Castinel A."/>
            <person name="Donnadieu C."/>
            <person name="Desvignes T."/>
            <person name="Floi Bucao C."/>
            <person name="Jouanno E."/>
            <person name="Wen M."/>
            <person name="Mejri S."/>
            <person name="Dirks R."/>
            <person name="Jansen H."/>
            <person name="Henkel C."/>
            <person name="Chen W.J."/>
            <person name="Zahm M."/>
            <person name="Cabau C."/>
            <person name="Klopp C."/>
            <person name="Thompson A.W."/>
            <person name="Robinson-Rechavi M."/>
            <person name="Braasch I."/>
            <person name="Lecointre G."/>
            <person name="Bobe J."/>
            <person name="Postlethwait J.H."/>
            <person name="Berthelot C."/>
            <person name="Roest Crollius H."/>
            <person name="Guiguen Y."/>
        </authorList>
    </citation>
    <scope>NUCLEOTIDE SEQUENCE</scope>
    <source>
        <strain evidence="2">NC1722</strain>
    </source>
</reference>
<name>A0AAD7RQ08_9TELE</name>
<gene>
    <name evidence="2" type="ORF">AAFF_G00164980</name>
</gene>
<evidence type="ECO:0000313" key="3">
    <source>
        <dbReference type="Proteomes" id="UP001221898"/>
    </source>
</evidence>
<sequence>MGRHAQQMRHSRTPLERCGSAQMPESGPMASPGAPTGLVTGRGARPNSSRCPHTTVIILADDRLRARDRRATASRPHSGRACLGTQSPQTTGPHSSQPTSQTASQRLPQTYARHRRPRLIRIDHGTTVILVHSHLSTPERARLRTHKPH</sequence>
<feature type="compositionally biased region" description="Basic residues" evidence="1">
    <location>
        <begin position="1"/>
        <end position="12"/>
    </location>
</feature>
<keyword evidence="3" id="KW-1185">Reference proteome</keyword>
<feature type="compositionally biased region" description="Polar residues" evidence="1">
    <location>
        <begin position="84"/>
        <end position="108"/>
    </location>
</feature>
<feature type="region of interest" description="Disordered" evidence="1">
    <location>
        <begin position="1"/>
        <end position="117"/>
    </location>
</feature>
<dbReference type="Proteomes" id="UP001221898">
    <property type="component" value="Unassembled WGS sequence"/>
</dbReference>
<feature type="compositionally biased region" description="Basic and acidic residues" evidence="1">
    <location>
        <begin position="60"/>
        <end position="71"/>
    </location>
</feature>